<sequence length="41" mass="4653">MPKLINSAEFINRLGKGYLPDGRRHPHAFPYLIQMSLSNGL</sequence>
<name>A0AAE3R909_9BACT</name>
<accession>A0AAE3R909</accession>
<protein>
    <submittedName>
        <fullName evidence="1">Uncharacterized protein</fullName>
    </submittedName>
</protein>
<dbReference type="RefSeq" id="WP_314514293.1">
    <property type="nucleotide sequence ID" value="NZ_JASJOU010000009.1"/>
</dbReference>
<proteinExistence type="predicted"/>
<keyword evidence="2" id="KW-1185">Reference proteome</keyword>
<organism evidence="1 2">
    <name type="scientific">Xanthocytophaga agilis</name>
    <dbReference type="NCBI Taxonomy" id="3048010"/>
    <lineage>
        <taxon>Bacteria</taxon>
        <taxon>Pseudomonadati</taxon>
        <taxon>Bacteroidota</taxon>
        <taxon>Cytophagia</taxon>
        <taxon>Cytophagales</taxon>
        <taxon>Rhodocytophagaceae</taxon>
        <taxon>Xanthocytophaga</taxon>
    </lineage>
</organism>
<dbReference type="AlphaFoldDB" id="A0AAE3R909"/>
<gene>
    <name evidence="1" type="ORF">QNI22_23655</name>
</gene>
<evidence type="ECO:0000313" key="2">
    <source>
        <dbReference type="Proteomes" id="UP001232063"/>
    </source>
</evidence>
<comment type="caution">
    <text evidence="1">The sequence shown here is derived from an EMBL/GenBank/DDBJ whole genome shotgun (WGS) entry which is preliminary data.</text>
</comment>
<dbReference type="EMBL" id="JASJOU010000009">
    <property type="protein sequence ID" value="MDJ1503679.1"/>
    <property type="molecule type" value="Genomic_DNA"/>
</dbReference>
<dbReference type="Proteomes" id="UP001232063">
    <property type="component" value="Unassembled WGS sequence"/>
</dbReference>
<evidence type="ECO:0000313" key="1">
    <source>
        <dbReference type="EMBL" id="MDJ1503679.1"/>
    </source>
</evidence>
<reference evidence="1" key="1">
    <citation type="submission" date="2023-05" db="EMBL/GenBank/DDBJ databases">
        <authorList>
            <person name="Zhang X."/>
        </authorList>
    </citation>
    <scope>NUCLEOTIDE SEQUENCE</scope>
    <source>
        <strain evidence="1">BD1B2-1</strain>
    </source>
</reference>